<dbReference type="PANTHER" id="PTHR12526:SF629">
    <property type="entry name" value="TEICHURONIC ACID BIOSYNTHESIS GLYCOSYLTRANSFERASE TUAH-RELATED"/>
    <property type="match status" value="1"/>
</dbReference>
<evidence type="ECO:0000256" key="1">
    <source>
        <dbReference type="ARBA" id="ARBA00022676"/>
    </source>
</evidence>
<keyword evidence="2" id="KW-0808">Transferase</keyword>
<dbReference type="PANTHER" id="PTHR12526">
    <property type="entry name" value="GLYCOSYLTRANSFERASE"/>
    <property type="match status" value="1"/>
</dbReference>
<dbReference type="Proteomes" id="UP000245865">
    <property type="component" value="Unassembled WGS sequence"/>
</dbReference>
<dbReference type="GO" id="GO:0016757">
    <property type="term" value="F:glycosyltransferase activity"/>
    <property type="evidence" value="ECO:0007669"/>
    <property type="project" value="UniProtKB-KW"/>
</dbReference>
<keyword evidence="1" id="KW-0328">Glycosyltransferase</keyword>
<sequence length="730" mass="82546">MKVLIYANVDLNLIDGSTIWVQSIAEVLSGLPNCNVVVLSRTRVEERGVVPALKRIGNVRIVCCPDYAEITEQYPQPGNPQAIEKIIALLDAEEELDRIVVRAPDVALRLARAERMRQRLWAYLLESPPLEIATNRSEIGELVEKAGGLIVQTDTQRGLLEAVFPAACNKTSVLPPMVKPVVVDTTMPPLDDDEQAVRFIYSGKYSITWNVEAFFEIPDVCAQEGLAATVTMIGDKVHNEVSDHGFRSRILEKFTVTPGVKWLGPLEREAAIAEAGRHDLGLCWRTDALDDSLEISTKFLEFAYMGVPAVVNRTAAYESLLGKDYPYFATTMDDVVAAAKCVAADRDRHERIRLQCKEVASKFTYESAAERLKNALRLRKPDLGMVSPAKIKVLVASHDLKFLKGALRWLGESGRYEFLYDNWASSTEHNEKLSKELLAQADVIFCEWCVGAAVWYSKHKLPHQKLFIRLHRYEAFTPFPREVVITAIDGAIVVSEYFRDICINDFDWPKNRLIVLPQYCIAEQFQRSKYPGAERTLGFVGINGFYHKRFDRALNILRLLRHKDSRFRMRIRSVMPWEFDWIWKNNEAERQKFMDTFDSLEKDAELRKAVIFDRPGANMAEWYRQVGFILSTSETEGCHTAVAEGVCSGAMPVVINWPGARSIYGSKNVYDTVEQMADAILSLSAGMPCKEKMMAMQTEATKQFDLARTVNQLDEWFGGEQLTGRVAASK</sequence>
<dbReference type="AlphaFoldDB" id="A0A316JB99"/>
<comment type="caution">
    <text evidence="3">The sequence shown here is derived from an EMBL/GenBank/DDBJ whole genome shotgun (WGS) entry which is preliminary data.</text>
</comment>
<reference evidence="3 4" key="1">
    <citation type="submission" date="2018-05" db="EMBL/GenBank/DDBJ databases">
        <title>Comparative genomic sequence analysis between strain HN4 and CCM 8460T (Falsochrobactrum ovis) will provide more evidence to prove that HN4 is a new species of Falsochrobactrum.</title>
        <authorList>
            <person name="Lyu W."/>
            <person name="Sun L."/>
            <person name="Yao L."/>
        </authorList>
    </citation>
    <scope>NUCLEOTIDE SEQUENCE [LARGE SCALE GENOMIC DNA]</scope>
    <source>
        <strain evidence="3 4">HN4</strain>
    </source>
</reference>
<dbReference type="EMBL" id="QGDB01000016">
    <property type="protein sequence ID" value="PWL16283.1"/>
    <property type="molecule type" value="Genomic_DNA"/>
</dbReference>
<dbReference type="OrthoDB" id="6813549at2"/>
<dbReference type="Gene3D" id="3.40.50.2000">
    <property type="entry name" value="Glycogen Phosphorylase B"/>
    <property type="match status" value="1"/>
</dbReference>
<keyword evidence="4" id="KW-1185">Reference proteome</keyword>
<evidence type="ECO:0000256" key="2">
    <source>
        <dbReference type="ARBA" id="ARBA00022679"/>
    </source>
</evidence>
<organism evidence="3 4">
    <name type="scientific">Falsochrobactrum shanghaiense</name>
    <dbReference type="NCBI Taxonomy" id="2201899"/>
    <lineage>
        <taxon>Bacteria</taxon>
        <taxon>Pseudomonadati</taxon>
        <taxon>Pseudomonadota</taxon>
        <taxon>Alphaproteobacteria</taxon>
        <taxon>Hyphomicrobiales</taxon>
        <taxon>Brucellaceae</taxon>
        <taxon>Falsochrobactrum</taxon>
    </lineage>
</organism>
<evidence type="ECO:0000313" key="4">
    <source>
        <dbReference type="Proteomes" id="UP000245865"/>
    </source>
</evidence>
<name>A0A316JB99_9HYPH</name>
<protein>
    <recommendedName>
        <fullName evidence="5">Glycosyl transferase</fullName>
    </recommendedName>
</protein>
<evidence type="ECO:0000313" key="3">
    <source>
        <dbReference type="EMBL" id="PWL16283.1"/>
    </source>
</evidence>
<accession>A0A316JB99</accession>
<dbReference type="RefSeq" id="WP_109708084.1">
    <property type="nucleotide sequence ID" value="NZ_QGDB01000016.1"/>
</dbReference>
<evidence type="ECO:0008006" key="5">
    <source>
        <dbReference type="Google" id="ProtNLM"/>
    </source>
</evidence>
<dbReference type="SUPFAM" id="SSF53756">
    <property type="entry name" value="UDP-Glycosyltransferase/glycogen phosphorylase"/>
    <property type="match status" value="2"/>
</dbReference>
<proteinExistence type="predicted"/>
<gene>
    <name evidence="3" type="ORF">DKP76_18275</name>
</gene>